<gene>
    <name evidence="5" type="ORF">SAMN05216526_0678</name>
</gene>
<keyword evidence="6" id="KW-1185">Reference proteome</keyword>
<dbReference type="PROSITE" id="PS00662">
    <property type="entry name" value="T2SP_E"/>
    <property type="match status" value="1"/>
</dbReference>
<protein>
    <submittedName>
        <fullName evidence="5">Type IV pilus assembly protein PilB</fullName>
    </submittedName>
</protein>
<keyword evidence="2" id="KW-0547">Nucleotide-binding</keyword>
<feature type="domain" description="Bacterial type II secretion system protein E" evidence="4">
    <location>
        <begin position="229"/>
        <end position="243"/>
    </location>
</feature>
<evidence type="ECO:0000256" key="1">
    <source>
        <dbReference type="ARBA" id="ARBA00006611"/>
    </source>
</evidence>
<dbReference type="CDD" id="cd01129">
    <property type="entry name" value="PulE-GspE-like"/>
    <property type="match status" value="1"/>
</dbReference>
<dbReference type="STRING" id="233100.SAMN05216526_0678"/>
<dbReference type="GO" id="GO:0016887">
    <property type="term" value="F:ATP hydrolysis activity"/>
    <property type="evidence" value="ECO:0007669"/>
    <property type="project" value="TreeGrafter"/>
</dbReference>
<dbReference type="InterPro" id="IPR027417">
    <property type="entry name" value="P-loop_NTPase"/>
</dbReference>
<dbReference type="PANTHER" id="PTHR30258:SF1">
    <property type="entry name" value="PROTEIN TRANSPORT PROTEIN HOFB HOMOLOG"/>
    <property type="match status" value="1"/>
</dbReference>
<dbReference type="InterPro" id="IPR001482">
    <property type="entry name" value="T2SS/T4SS_dom"/>
</dbReference>
<comment type="similarity">
    <text evidence="1">Belongs to the GSP E family.</text>
</comment>
<keyword evidence="3" id="KW-0067">ATP-binding</keyword>
<accession>A0A1R3VPW6</accession>
<dbReference type="AlphaFoldDB" id="A0A1R3VPW6"/>
<dbReference type="PANTHER" id="PTHR30258">
    <property type="entry name" value="TYPE II SECRETION SYSTEM PROTEIN GSPE-RELATED"/>
    <property type="match status" value="1"/>
</dbReference>
<dbReference type="OrthoDB" id="9804785at2"/>
<organism evidence="5 6">
    <name type="scientific">Ectothiorhodosinus mongolicus</name>
    <dbReference type="NCBI Taxonomy" id="233100"/>
    <lineage>
        <taxon>Bacteria</taxon>
        <taxon>Pseudomonadati</taxon>
        <taxon>Pseudomonadota</taxon>
        <taxon>Gammaproteobacteria</taxon>
        <taxon>Chromatiales</taxon>
        <taxon>Ectothiorhodospiraceae</taxon>
        <taxon>Ectothiorhodosinus</taxon>
    </lineage>
</organism>
<dbReference type="Pfam" id="PF00437">
    <property type="entry name" value="T2SSE"/>
    <property type="match status" value="1"/>
</dbReference>
<proteinExistence type="inferred from homology"/>
<dbReference type="SUPFAM" id="SSF52540">
    <property type="entry name" value="P-loop containing nucleoside triphosphate hydrolases"/>
    <property type="match status" value="1"/>
</dbReference>
<reference evidence="5 6" key="1">
    <citation type="submission" date="2017-01" db="EMBL/GenBank/DDBJ databases">
        <authorList>
            <person name="Mah S.A."/>
            <person name="Swanson W.J."/>
            <person name="Moy G.W."/>
            <person name="Vacquier V.D."/>
        </authorList>
    </citation>
    <scope>NUCLEOTIDE SEQUENCE [LARGE SCALE GENOMIC DNA]</scope>
    <source>
        <strain evidence="5 6">M9</strain>
    </source>
</reference>
<dbReference type="GO" id="GO:0005524">
    <property type="term" value="F:ATP binding"/>
    <property type="evidence" value="ECO:0007669"/>
    <property type="project" value="UniProtKB-KW"/>
</dbReference>
<dbReference type="Proteomes" id="UP000223759">
    <property type="component" value="Unassembled WGS sequence"/>
</dbReference>
<dbReference type="EMBL" id="FTPK01000001">
    <property type="protein sequence ID" value="SIT66728.1"/>
    <property type="molecule type" value="Genomic_DNA"/>
</dbReference>
<dbReference type="Gene3D" id="3.40.50.300">
    <property type="entry name" value="P-loop containing nucleotide triphosphate hydrolases"/>
    <property type="match status" value="1"/>
</dbReference>
<dbReference type="GO" id="GO:0005886">
    <property type="term" value="C:plasma membrane"/>
    <property type="evidence" value="ECO:0007669"/>
    <property type="project" value="TreeGrafter"/>
</dbReference>
<sequence>MHSQDTLQWLQDSLDSEAHDLRREDVPIVKLLNELLLEAIQAGASDVHFELHDQQLRVRFRIDGLLYTRRQMPQRLAARIHSRLKVMGRMDIAERRLPQDGRARLRFGHSDPIDLRISSCPTVHGEKLVVRILDNRQTGLGVDELGMSAAQAEDYRKALTQHQGMILVTGPTGAGKTVTLYAGLKQLNSGERNIATAEDPVEITLPGINQLNVHPVIGLNFARALRAFLRQDPDVIMVGEIRDTETAEMAIKAAQTGHLVLSTLHTNNAPQTLERLAHMGIPAYGIAASVSLIIAQRLLRRLCPHCRQVQTLPIGALRDLGFSDSQLAENIQLFAAQGCEHCVHGYRGRIGIYQHLPVSAAIRDVILSGGNSHQIATCAAREGMRSLYEEGLLRAAQGLTSLAEVQRLLNTSR</sequence>
<evidence type="ECO:0000259" key="4">
    <source>
        <dbReference type="PROSITE" id="PS00662"/>
    </source>
</evidence>
<name>A0A1R3VPW6_9GAMM</name>
<evidence type="ECO:0000256" key="2">
    <source>
        <dbReference type="ARBA" id="ARBA00022741"/>
    </source>
</evidence>
<evidence type="ECO:0000313" key="5">
    <source>
        <dbReference type="EMBL" id="SIT66728.1"/>
    </source>
</evidence>
<dbReference type="RefSeq" id="WP_076754921.1">
    <property type="nucleotide sequence ID" value="NZ_CP023018.1"/>
</dbReference>
<dbReference type="Gene3D" id="3.30.450.90">
    <property type="match status" value="1"/>
</dbReference>
<dbReference type="FunFam" id="3.40.50.300:FF:000398">
    <property type="entry name" value="Type IV pilus assembly ATPase PilB"/>
    <property type="match status" value="1"/>
</dbReference>
<evidence type="ECO:0000256" key="3">
    <source>
        <dbReference type="ARBA" id="ARBA00022840"/>
    </source>
</evidence>
<evidence type="ECO:0000313" key="6">
    <source>
        <dbReference type="Proteomes" id="UP000223759"/>
    </source>
</evidence>